<reference evidence="2 3" key="1">
    <citation type="submission" date="2024-04" db="EMBL/GenBank/DDBJ databases">
        <authorList>
            <person name="Fracassetti M."/>
        </authorList>
    </citation>
    <scope>NUCLEOTIDE SEQUENCE [LARGE SCALE GENOMIC DNA]</scope>
</reference>
<accession>A0AAV2GR40</accession>
<organism evidence="2 3">
    <name type="scientific">Linum trigynum</name>
    <dbReference type="NCBI Taxonomy" id="586398"/>
    <lineage>
        <taxon>Eukaryota</taxon>
        <taxon>Viridiplantae</taxon>
        <taxon>Streptophyta</taxon>
        <taxon>Embryophyta</taxon>
        <taxon>Tracheophyta</taxon>
        <taxon>Spermatophyta</taxon>
        <taxon>Magnoliopsida</taxon>
        <taxon>eudicotyledons</taxon>
        <taxon>Gunneridae</taxon>
        <taxon>Pentapetalae</taxon>
        <taxon>rosids</taxon>
        <taxon>fabids</taxon>
        <taxon>Malpighiales</taxon>
        <taxon>Linaceae</taxon>
        <taxon>Linum</taxon>
    </lineage>
</organism>
<dbReference type="Proteomes" id="UP001497516">
    <property type="component" value="Chromosome 9"/>
</dbReference>
<evidence type="ECO:0000256" key="1">
    <source>
        <dbReference type="SAM" id="MobiDB-lite"/>
    </source>
</evidence>
<evidence type="ECO:0000313" key="2">
    <source>
        <dbReference type="EMBL" id="CAL1413220.1"/>
    </source>
</evidence>
<gene>
    <name evidence="2" type="ORF">LTRI10_LOCUS52470</name>
</gene>
<protein>
    <submittedName>
        <fullName evidence="2">Uncharacterized protein</fullName>
    </submittedName>
</protein>
<name>A0AAV2GR40_9ROSI</name>
<sequence>MLSTSPSVLLAPVPDMSMTGRPPGLLSSPPPSESIAEQAVDTTATPLNFKSALIGKDQGPVEIANQWTFVGEHDLIPGSFGGEPSLRISDQLRENLCIPWKKTLVIRLLGRSISYAYLCS</sequence>
<evidence type="ECO:0000313" key="3">
    <source>
        <dbReference type="Proteomes" id="UP001497516"/>
    </source>
</evidence>
<keyword evidence="3" id="KW-1185">Reference proteome</keyword>
<proteinExistence type="predicted"/>
<feature type="region of interest" description="Disordered" evidence="1">
    <location>
        <begin position="12"/>
        <end position="33"/>
    </location>
</feature>
<dbReference type="EMBL" id="OZ034822">
    <property type="protein sequence ID" value="CAL1413220.1"/>
    <property type="molecule type" value="Genomic_DNA"/>
</dbReference>
<dbReference type="AlphaFoldDB" id="A0AAV2GR40"/>